<protein>
    <submittedName>
        <fullName evidence="2">Uncharacterized protein</fullName>
    </submittedName>
</protein>
<evidence type="ECO:0000313" key="3">
    <source>
        <dbReference type="Proteomes" id="UP001281761"/>
    </source>
</evidence>
<dbReference type="Proteomes" id="UP001281761">
    <property type="component" value="Unassembled WGS sequence"/>
</dbReference>
<evidence type="ECO:0000313" key="2">
    <source>
        <dbReference type="EMBL" id="KAK2952750.1"/>
    </source>
</evidence>
<name>A0ABQ9XRA9_9EUKA</name>
<proteinExistence type="predicted"/>
<dbReference type="SUPFAM" id="SSF48371">
    <property type="entry name" value="ARM repeat"/>
    <property type="match status" value="1"/>
</dbReference>
<gene>
    <name evidence="2" type="ORF">BLNAU_12399</name>
</gene>
<feature type="region of interest" description="Disordered" evidence="1">
    <location>
        <begin position="1028"/>
        <end position="1047"/>
    </location>
</feature>
<accession>A0ABQ9XRA9</accession>
<evidence type="ECO:0000256" key="1">
    <source>
        <dbReference type="SAM" id="MobiDB-lite"/>
    </source>
</evidence>
<reference evidence="2 3" key="1">
    <citation type="journal article" date="2022" name="bioRxiv">
        <title>Genomics of Preaxostyla Flagellates Illuminates Evolutionary Transitions and the Path Towards Mitochondrial Loss.</title>
        <authorList>
            <person name="Novak L.V.F."/>
            <person name="Treitli S.C."/>
            <person name="Pyrih J."/>
            <person name="Halakuc P."/>
            <person name="Pipaliya S.V."/>
            <person name="Vacek V."/>
            <person name="Brzon O."/>
            <person name="Soukal P."/>
            <person name="Eme L."/>
            <person name="Dacks J.B."/>
            <person name="Karnkowska A."/>
            <person name="Elias M."/>
            <person name="Hampl V."/>
        </authorList>
    </citation>
    <scope>NUCLEOTIDE SEQUENCE [LARGE SCALE GENOMIC DNA]</scope>
    <source>
        <strain evidence="2">NAU3</strain>
        <tissue evidence="2">Gut</tissue>
    </source>
</reference>
<keyword evidence="3" id="KW-1185">Reference proteome</keyword>
<sequence>MVSNCMPLLSHEDHWDAFMMLADYFLAGVRSFGKENSITNIEEFAKLSNLITSEFLRCAMTEVKSQVFDRMIASVRECLAGTEASNRTHIFGFVYSYMLFDIFDIVETSSDFLDRITKLVTISLKNPNTGTMKHAVQYLSHFLTNHPEHVDHFLESRLFTNSSLYPTLLQDSPELLCPIASSSSALATAFLSPNTLHHKLIYMLSHQFLTLLRTFCMHLASTRPTILASLIEDQQIRIVDWLVRSIIDTVHVVPSTKNNPRCLSFGTDTADWIAFLGVLGTITRHPKKQVQNADTPSVQASLLGLLILLSASTDIVLSDAAVSEIACGCGLSEGEMKTILFETPLSFPIPPDWIKETHVPVYHQAPCLCASIGPTLLQFNDAVDDYEANKFQTKLTVLLVMDTLKCLVNVLNTVNPTFIPHPSFSPSLTQTPTMPSFWKTQPIATTLPALKAFVVQLITLASSTLVRQSQIGLHLQDDGFITSLHLLPHLDGAAKTSALNLILNQLLGSGWSGQQRIPDIGQVVLELALSESYHSSTALLQMTRQIMSSSLPSRHSSPFGGEFLPPQNGLEVSITNQLNMAVGEERWMLFTELLCTSTTLSTDQIEKMLLEAENDDQSRVVLSSLALSTVQLGNQGVSFSDEGQTRLLRCAGQTNNMELASQAWNWIEKGTQLPTRQAMHGILLGQVEVNEKLMSLLLKVLRDLNDEGREEREGDEERAAEREKVRKNVLQSCLQVLLRQIIWTNVDSTQFVPLLISLTLNADTQIMCTLIDVFAGIATRTRNSAKPISLSTVDVTVASQSSPVTQSLLSFISSYLLKSILADQSSLITANPFRARTQTQAMHEPIEISIRKMWLNLEGDKSGTGEALIKRAIEIGCELLECQIQASEAQPSPLHHVASLNKQQHCQNYSPNQIWGALFSLFSSSPNQPITHNTFSRFSVFFNRLVETTIKTSGDCVMNGDEESMMAKSFFSSIVASLLSPLVSVQQTKWATHPALTKLLHSTATLLIRHDSSLPELNQFVENIHHGMQRGDGRKKKTSHTSHQQHSSSVDVIMYALTEEGVEDRIDMRADIDLRFLTFLGANAIQRATEVGMFIHPGMVNPFGHPQMGNPFGGF</sequence>
<dbReference type="InterPro" id="IPR016024">
    <property type="entry name" value="ARM-type_fold"/>
</dbReference>
<comment type="caution">
    <text evidence="2">The sequence shown here is derived from an EMBL/GenBank/DDBJ whole genome shotgun (WGS) entry which is preliminary data.</text>
</comment>
<organism evidence="2 3">
    <name type="scientific">Blattamonas nauphoetae</name>
    <dbReference type="NCBI Taxonomy" id="2049346"/>
    <lineage>
        <taxon>Eukaryota</taxon>
        <taxon>Metamonada</taxon>
        <taxon>Preaxostyla</taxon>
        <taxon>Oxymonadida</taxon>
        <taxon>Blattamonas</taxon>
    </lineage>
</organism>
<dbReference type="EMBL" id="JARBJD010000100">
    <property type="protein sequence ID" value="KAK2952750.1"/>
    <property type="molecule type" value="Genomic_DNA"/>
</dbReference>